<dbReference type="EMBL" id="BMPF01000003">
    <property type="protein sequence ID" value="GGL39431.1"/>
    <property type="molecule type" value="Genomic_DNA"/>
</dbReference>
<feature type="compositionally biased region" description="Basic and acidic residues" evidence="1">
    <location>
        <begin position="1"/>
        <end position="21"/>
    </location>
</feature>
<organism evidence="2 3">
    <name type="scientific">Halarchaeum grantii</name>
    <dbReference type="NCBI Taxonomy" id="1193105"/>
    <lineage>
        <taxon>Archaea</taxon>
        <taxon>Methanobacteriati</taxon>
        <taxon>Methanobacteriota</taxon>
        <taxon>Stenosarchaea group</taxon>
        <taxon>Halobacteria</taxon>
        <taxon>Halobacteriales</taxon>
        <taxon>Halobacteriaceae</taxon>
    </lineage>
</organism>
<dbReference type="AlphaFoldDB" id="A0A830F4H6"/>
<dbReference type="Proteomes" id="UP000628840">
    <property type="component" value="Unassembled WGS sequence"/>
</dbReference>
<comment type="caution">
    <text evidence="2">The sequence shown here is derived from an EMBL/GenBank/DDBJ whole genome shotgun (WGS) entry which is preliminary data.</text>
</comment>
<feature type="compositionally biased region" description="Low complexity" evidence="1">
    <location>
        <begin position="25"/>
        <end position="38"/>
    </location>
</feature>
<dbReference type="RefSeq" id="WP_188883978.1">
    <property type="nucleotide sequence ID" value="NZ_BMPF01000003.1"/>
</dbReference>
<protein>
    <submittedName>
        <fullName evidence="2">Uncharacterized protein</fullName>
    </submittedName>
</protein>
<sequence length="46" mass="4374">MTDGNDARDVAPLDVAPELHGDITAAGERAAAGATGDASVGGGGHE</sequence>
<name>A0A830F4H6_9EURY</name>
<evidence type="ECO:0000313" key="2">
    <source>
        <dbReference type="EMBL" id="GGL39431.1"/>
    </source>
</evidence>
<accession>A0A830F4H6</accession>
<keyword evidence="3" id="KW-1185">Reference proteome</keyword>
<reference evidence="2 3" key="1">
    <citation type="journal article" date="2019" name="Int. J. Syst. Evol. Microbiol.">
        <title>The Global Catalogue of Microorganisms (GCM) 10K type strain sequencing project: providing services to taxonomists for standard genome sequencing and annotation.</title>
        <authorList>
            <consortium name="The Broad Institute Genomics Platform"/>
            <consortium name="The Broad Institute Genome Sequencing Center for Infectious Disease"/>
            <person name="Wu L."/>
            <person name="Ma J."/>
        </authorList>
    </citation>
    <scope>NUCLEOTIDE SEQUENCE [LARGE SCALE GENOMIC DNA]</scope>
    <source>
        <strain evidence="2 3">JCM 19585</strain>
    </source>
</reference>
<proteinExistence type="predicted"/>
<feature type="region of interest" description="Disordered" evidence="1">
    <location>
        <begin position="1"/>
        <end position="46"/>
    </location>
</feature>
<evidence type="ECO:0000313" key="3">
    <source>
        <dbReference type="Proteomes" id="UP000628840"/>
    </source>
</evidence>
<gene>
    <name evidence="2" type="ORF">GCM10009037_24000</name>
</gene>
<evidence type="ECO:0000256" key="1">
    <source>
        <dbReference type="SAM" id="MobiDB-lite"/>
    </source>
</evidence>